<dbReference type="KEGG" id="sbae:DSM104329_04893"/>
<comment type="function">
    <text evidence="11">Mediates influx of magnesium ions. Alternates between open and closed states. Activated by low cytoplasmic Mg(2+) levels. Inactive when cytoplasmic Mg(2+) levels are high.</text>
</comment>
<comment type="catalytic activity">
    <reaction evidence="10">
        <text>Mg(2+)(in) = Mg(2+)(out)</text>
        <dbReference type="Rhea" id="RHEA:29827"/>
        <dbReference type="ChEBI" id="CHEBI:18420"/>
    </reaction>
</comment>
<evidence type="ECO:0000256" key="12">
    <source>
        <dbReference type="SAM" id="MobiDB-lite"/>
    </source>
</evidence>
<evidence type="ECO:0000313" key="15">
    <source>
        <dbReference type="Proteomes" id="UP001162834"/>
    </source>
</evidence>
<evidence type="ECO:0000256" key="11">
    <source>
        <dbReference type="ARBA" id="ARBA00045497"/>
    </source>
</evidence>
<dbReference type="GO" id="GO:0005886">
    <property type="term" value="C:plasma membrane"/>
    <property type="evidence" value="ECO:0007669"/>
    <property type="project" value="UniProtKB-SubCell"/>
</dbReference>
<dbReference type="PANTHER" id="PTHR46494">
    <property type="entry name" value="CORA FAMILY METAL ION TRANSPORTER (EUROFUNG)"/>
    <property type="match status" value="1"/>
</dbReference>
<dbReference type="AlphaFoldDB" id="A0A9E6Y1P9"/>
<dbReference type="CDD" id="cd12830">
    <property type="entry name" value="MtCorA-like"/>
    <property type="match status" value="1"/>
</dbReference>
<dbReference type="Gene3D" id="1.20.58.340">
    <property type="entry name" value="Magnesium transport protein CorA, transmembrane region"/>
    <property type="match status" value="2"/>
</dbReference>
<dbReference type="GO" id="GO:0050897">
    <property type="term" value="F:cobalt ion binding"/>
    <property type="evidence" value="ECO:0007669"/>
    <property type="project" value="TreeGrafter"/>
</dbReference>
<keyword evidence="6" id="KW-0460">Magnesium</keyword>
<comment type="similarity">
    <text evidence="2">Belongs to the CorA metal ion transporter (MIT) (TC 1.A.35) family.</text>
</comment>
<evidence type="ECO:0000256" key="8">
    <source>
        <dbReference type="ARBA" id="ARBA00023065"/>
    </source>
</evidence>
<keyword evidence="3" id="KW-0813">Transport</keyword>
<evidence type="ECO:0000313" key="14">
    <source>
        <dbReference type="EMBL" id="UGS38464.1"/>
    </source>
</evidence>
<dbReference type="PANTHER" id="PTHR46494:SF1">
    <property type="entry name" value="CORA FAMILY METAL ION TRANSPORTER (EUROFUNG)"/>
    <property type="match status" value="1"/>
</dbReference>
<evidence type="ECO:0000256" key="5">
    <source>
        <dbReference type="ARBA" id="ARBA00022692"/>
    </source>
</evidence>
<evidence type="ECO:0000256" key="3">
    <source>
        <dbReference type="ARBA" id="ARBA00022448"/>
    </source>
</evidence>
<reference evidence="14" key="1">
    <citation type="journal article" date="2022" name="Int. J. Syst. Evol. Microbiol.">
        <title>Pseudomonas aegrilactucae sp. nov. and Pseudomonas morbosilactucae sp. nov., pathogens causing bacterial rot of lettuce in Japan.</title>
        <authorList>
            <person name="Sawada H."/>
            <person name="Fujikawa T."/>
            <person name="Satou M."/>
        </authorList>
    </citation>
    <scope>NUCLEOTIDE SEQUENCE</scope>
    <source>
        <strain evidence="14">0166_1</strain>
    </source>
</reference>
<feature type="transmembrane region" description="Helical" evidence="13">
    <location>
        <begin position="302"/>
        <end position="321"/>
    </location>
</feature>
<dbReference type="InterPro" id="IPR002523">
    <property type="entry name" value="MgTranspt_CorA/ZnTranspt_ZntB"/>
</dbReference>
<evidence type="ECO:0000256" key="2">
    <source>
        <dbReference type="ARBA" id="ARBA00009765"/>
    </source>
</evidence>
<dbReference type="InterPro" id="IPR045861">
    <property type="entry name" value="CorA_cytoplasmic_dom"/>
</dbReference>
<evidence type="ECO:0000256" key="7">
    <source>
        <dbReference type="ARBA" id="ARBA00022989"/>
    </source>
</evidence>
<name>A0A9E6Y1P9_9ACTN</name>
<sequence>MPGDRSSWLPLPRREERATVVQPPEPAPGRSAGAAIVDCALYEDGCRRGGRLSVQQAVQQAVERDHGFVWIGLHDPSSDAVEEIGRRFGLHPLAVEDAVHAHQRPKLERFGDTLLMVLKTARYVDSSELVEIGELAVFVGRRFVVTVRHGEGRPLAGVRRDVEAHPKLLDLGPSAILYAVADRVVDDYEAVIEGVAVDLDELEADVFSGTRSNPAERIYRLKREVIEFRRAVAPLAAPMQRLADGGATLGLDDRVAEYFRDVTDHLLRDIEQIAAFDELLNGALQANLAQLSTRDNQDMRRISAVVAILAVPTMVFGLYGMNFDHMPELHWRFGYPAVILVVLVVCALLYRQFRRAGWL</sequence>
<keyword evidence="7 13" id="KW-1133">Transmembrane helix</keyword>
<dbReference type="GO" id="GO:0000287">
    <property type="term" value="F:magnesium ion binding"/>
    <property type="evidence" value="ECO:0007669"/>
    <property type="project" value="TreeGrafter"/>
</dbReference>
<dbReference type="GO" id="GO:0015095">
    <property type="term" value="F:magnesium ion transmembrane transporter activity"/>
    <property type="evidence" value="ECO:0007669"/>
    <property type="project" value="TreeGrafter"/>
</dbReference>
<feature type="region of interest" description="Disordered" evidence="12">
    <location>
        <begin position="1"/>
        <end position="29"/>
    </location>
</feature>
<proteinExistence type="inferred from homology"/>
<evidence type="ECO:0000256" key="1">
    <source>
        <dbReference type="ARBA" id="ARBA00004651"/>
    </source>
</evidence>
<dbReference type="FunFam" id="1.20.58.340:FF:000004">
    <property type="entry name" value="Magnesium transport protein CorA"/>
    <property type="match status" value="1"/>
</dbReference>
<keyword evidence="5 13" id="KW-0812">Transmembrane</keyword>
<organism evidence="14 15">
    <name type="scientific">Capillimicrobium parvum</name>
    <dbReference type="NCBI Taxonomy" id="2884022"/>
    <lineage>
        <taxon>Bacteria</taxon>
        <taxon>Bacillati</taxon>
        <taxon>Actinomycetota</taxon>
        <taxon>Thermoleophilia</taxon>
        <taxon>Solirubrobacterales</taxon>
        <taxon>Capillimicrobiaceae</taxon>
        <taxon>Capillimicrobium</taxon>
    </lineage>
</organism>
<evidence type="ECO:0000256" key="10">
    <source>
        <dbReference type="ARBA" id="ARBA00034269"/>
    </source>
</evidence>
<evidence type="ECO:0000256" key="9">
    <source>
        <dbReference type="ARBA" id="ARBA00023136"/>
    </source>
</evidence>
<evidence type="ECO:0000256" key="13">
    <source>
        <dbReference type="SAM" id="Phobius"/>
    </source>
</evidence>
<evidence type="ECO:0000256" key="4">
    <source>
        <dbReference type="ARBA" id="ARBA00022475"/>
    </source>
</evidence>
<dbReference type="GO" id="GO:0015087">
    <property type="term" value="F:cobalt ion transmembrane transporter activity"/>
    <property type="evidence" value="ECO:0007669"/>
    <property type="project" value="TreeGrafter"/>
</dbReference>
<gene>
    <name evidence="14" type="primary">corA_3</name>
    <name evidence="14" type="ORF">DSM104329_04893</name>
</gene>
<dbReference type="SUPFAM" id="SSF144083">
    <property type="entry name" value="Magnesium transport protein CorA, transmembrane region"/>
    <property type="match status" value="1"/>
</dbReference>
<keyword evidence="8" id="KW-0406">Ion transport</keyword>
<dbReference type="Pfam" id="PF01544">
    <property type="entry name" value="CorA"/>
    <property type="match status" value="1"/>
</dbReference>
<comment type="subcellular location">
    <subcellularLocation>
        <location evidence="1">Cell membrane</location>
        <topology evidence="1">Multi-pass membrane protein</topology>
    </subcellularLocation>
</comment>
<keyword evidence="4" id="KW-1003">Cell membrane</keyword>
<keyword evidence="15" id="KW-1185">Reference proteome</keyword>
<dbReference type="InterPro" id="IPR045863">
    <property type="entry name" value="CorA_TM1_TM2"/>
</dbReference>
<dbReference type="Proteomes" id="UP001162834">
    <property type="component" value="Chromosome"/>
</dbReference>
<dbReference type="Gene3D" id="3.30.460.20">
    <property type="entry name" value="CorA soluble domain-like"/>
    <property type="match status" value="1"/>
</dbReference>
<dbReference type="SUPFAM" id="SSF143865">
    <property type="entry name" value="CorA soluble domain-like"/>
    <property type="match status" value="1"/>
</dbReference>
<evidence type="ECO:0000256" key="6">
    <source>
        <dbReference type="ARBA" id="ARBA00022842"/>
    </source>
</evidence>
<dbReference type="EMBL" id="CP087164">
    <property type="protein sequence ID" value="UGS38464.1"/>
    <property type="molecule type" value="Genomic_DNA"/>
</dbReference>
<accession>A0A9E6Y1P9</accession>
<keyword evidence="9 13" id="KW-0472">Membrane</keyword>
<protein>
    <submittedName>
        <fullName evidence="14">Cobalt/magnesium transport protein CorA</fullName>
    </submittedName>
</protein>
<feature type="transmembrane region" description="Helical" evidence="13">
    <location>
        <begin position="333"/>
        <end position="350"/>
    </location>
</feature>
<dbReference type="RefSeq" id="WP_259312485.1">
    <property type="nucleotide sequence ID" value="NZ_CP087164.1"/>
</dbReference>